<evidence type="ECO:0000313" key="4">
    <source>
        <dbReference type="EMBL" id="GGS67726.1"/>
    </source>
</evidence>
<evidence type="ECO:0000259" key="3">
    <source>
        <dbReference type="SMART" id="SM00822"/>
    </source>
</evidence>
<gene>
    <name evidence="4" type="ORF">GCM10010238_65600</name>
</gene>
<comment type="caution">
    <text evidence="4">The sequence shown here is derived from an EMBL/GenBank/DDBJ whole genome shotgun (WGS) entry which is preliminary data.</text>
</comment>
<reference evidence="4" key="1">
    <citation type="journal article" date="2014" name="Int. J. Syst. Evol. Microbiol.">
        <title>Complete genome sequence of Corynebacterium casei LMG S-19264T (=DSM 44701T), isolated from a smear-ripened cheese.</title>
        <authorList>
            <consortium name="US DOE Joint Genome Institute (JGI-PGF)"/>
            <person name="Walter F."/>
            <person name="Albersmeier A."/>
            <person name="Kalinowski J."/>
            <person name="Ruckert C."/>
        </authorList>
    </citation>
    <scope>NUCLEOTIDE SEQUENCE</scope>
    <source>
        <strain evidence="4">JCM 4234</strain>
    </source>
</reference>
<dbReference type="GO" id="GO:0016491">
    <property type="term" value="F:oxidoreductase activity"/>
    <property type="evidence" value="ECO:0007669"/>
    <property type="project" value="UniProtKB-KW"/>
</dbReference>
<protein>
    <submittedName>
        <fullName evidence="4">3-oxoacyl-ACP reductase</fullName>
    </submittedName>
</protein>
<proteinExistence type="inferred from homology"/>
<dbReference type="FunFam" id="3.40.50.720:FF:000084">
    <property type="entry name" value="Short-chain dehydrogenase reductase"/>
    <property type="match status" value="1"/>
</dbReference>
<evidence type="ECO:0000313" key="5">
    <source>
        <dbReference type="Proteomes" id="UP000653493"/>
    </source>
</evidence>
<dbReference type="NCBIfam" id="NF005559">
    <property type="entry name" value="PRK07231.1"/>
    <property type="match status" value="1"/>
</dbReference>
<dbReference type="EMBL" id="BMSL01000035">
    <property type="protein sequence ID" value="GGS67726.1"/>
    <property type="molecule type" value="Genomic_DNA"/>
</dbReference>
<dbReference type="SUPFAM" id="SSF51735">
    <property type="entry name" value="NAD(P)-binding Rossmann-fold domains"/>
    <property type="match status" value="1"/>
</dbReference>
<keyword evidence="5" id="KW-1185">Reference proteome</keyword>
<dbReference type="PRINTS" id="PR00080">
    <property type="entry name" value="SDRFAMILY"/>
</dbReference>
<feature type="domain" description="Ketoreductase" evidence="3">
    <location>
        <begin position="7"/>
        <end position="185"/>
    </location>
</feature>
<dbReference type="InterPro" id="IPR057326">
    <property type="entry name" value="KR_dom"/>
</dbReference>
<reference evidence="4" key="2">
    <citation type="submission" date="2020-09" db="EMBL/GenBank/DDBJ databases">
        <authorList>
            <person name="Sun Q."/>
            <person name="Ohkuma M."/>
        </authorList>
    </citation>
    <scope>NUCLEOTIDE SEQUENCE</scope>
    <source>
        <strain evidence="4">JCM 4234</strain>
    </source>
</reference>
<dbReference type="InterPro" id="IPR002347">
    <property type="entry name" value="SDR_fam"/>
</dbReference>
<dbReference type="Proteomes" id="UP000653493">
    <property type="component" value="Unassembled WGS sequence"/>
</dbReference>
<dbReference type="Gene3D" id="3.40.50.720">
    <property type="entry name" value="NAD(P)-binding Rossmann-like Domain"/>
    <property type="match status" value="1"/>
</dbReference>
<accession>A0A918LKF1</accession>
<dbReference type="AlphaFoldDB" id="A0A918LKF1"/>
<keyword evidence="2" id="KW-0560">Oxidoreductase</keyword>
<comment type="similarity">
    <text evidence="1">Belongs to the short-chain dehydrogenases/reductases (SDR) family.</text>
</comment>
<dbReference type="PANTHER" id="PTHR43639">
    <property type="entry name" value="OXIDOREDUCTASE, SHORT-CHAIN DEHYDROGENASE/REDUCTASE FAMILY (AFU_ORTHOLOGUE AFUA_5G02870)"/>
    <property type="match status" value="1"/>
</dbReference>
<dbReference type="Pfam" id="PF13561">
    <property type="entry name" value="adh_short_C2"/>
    <property type="match status" value="1"/>
</dbReference>
<dbReference type="PROSITE" id="PS00061">
    <property type="entry name" value="ADH_SHORT"/>
    <property type="match status" value="1"/>
</dbReference>
<sequence>MRALEGRTAVVTGASRGIGRAIAQRLAADGAAVVLGYRDAERDALEGVAEIRRRGGTAHAVGADLGDLAQVRSFVARATDLLGGLDIVVNNAAESEQVGMAQATDDHYDRLMAVNARAPFFIMQGAQAALRDGGRVINISSIATSMSAPGAAVYAGSKAALERFTTTAAHELGPRGITVNAVAPGTVDTDMLRGLHDERARQTLAAVTPLRRLGRATDIAGVVAFLSGNDAAFITGQVIAVNGGLR</sequence>
<evidence type="ECO:0000256" key="2">
    <source>
        <dbReference type="ARBA" id="ARBA00023002"/>
    </source>
</evidence>
<dbReference type="PANTHER" id="PTHR43639:SF1">
    <property type="entry name" value="SHORT-CHAIN DEHYDROGENASE_REDUCTASE FAMILY PROTEIN"/>
    <property type="match status" value="1"/>
</dbReference>
<evidence type="ECO:0000256" key="1">
    <source>
        <dbReference type="ARBA" id="ARBA00006484"/>
    </source>
</evidence>
<dbReference type="PRINTS" id="PR00081">
    <property type="entry name" value="GDHRDH"/>
</dbReference>
<dbReference type="SMART" id="SM00822">
    <property type="entry name" value="PKS_KR"/>
    <property type="match status" value="1"/>
</dbReference>
<organism evidence="4 5">
    <name type="scientific">Streptomyces griseoviridis</name>
    <dbReference type="NCBI Taxonomy" id="45398"/>
    <lineage>
        <taxon>Bacteria</taxon>
        <taxon>Bacillati</taxon>
        <taxon>Actinomycetota</taxon>
        <taxon>Actinomycetes</taxon>
        <taxon>Kitasatosporales</taxon>
        <taxon>Streptomycetaceae</taxon>
        <taxon>Streptomyces</taxon>
    </lineage>
</organism>
<dbReference type="InterPro" id="IPR020904">
    <property type="entry name" value="Sc_DH/Rdtase_CS"/>
</dbReference>
<name>A0A918LKF1_STRGD</name>
<dbReference type="InterPro" id="IPR036291">
    <property type="entry name" value="NAD(P)-bd_dom_sf"/>
</dbReference>